<evidence type="ECO:0000313" key="3">
    <source>
        <dbReference type="EMBL" id="GMH58531.1"/>
    </source>
</evidence>
<keyword evidence="2" id="KW-0472">Membrane</keyword>
<sequence length="1346" mass="149938">MEFTVITLVATGALLNVVESKTRKFTGSWPLAERYIVPSYRAKRKVQEVKTLMREIEKTTNFLAYQVQPSMFPVFAILYFFFKSAAESSLIVAYMVMGILVVFIFLVTFFFLKNFANNVVGGINVSRRRRIEEIFMEATVAGETHDELNYVVINVNLAEVLSEAPKSTIKFFSSPATLSIMSTVTKAIVLDALQKRGASGVQREIAEILFSCRGRKLTKLKNIIDTGSDYHNLLKLMDDVTEASLRLDLQDHISREARRAVEDNGGKRLGTKTLSDVDDTLYCSAGKFPVGVDKRLPRRCLYPGVFKFLEVLDKVGNLSGAEFVTVSVEPVQQENRNRYSIGAEDSEGGGEGVIEPKPDLEHIATTMSLLRLRRGMDGYHNQSHVVKSKKTFLLSDPSSCNLVFLSARPHLYKQLTEQKSYRRFRKYVNEGLLHKMPTLLPGRLLPGTKAFLLSPILKSESWRAVGATKFASFRSYSVLYPEYDFVFIGDNGQGDLYAAQKMIDYCADPVYNCKLRGVFIHQVQPRTDELRAPAKSEFEGSQDDASSAEADIAIFRTYVGAAIASYKKSLINCYDLHKVAVAALSDFDDMRALHPEHDFAVLTEQLSADIAAVNKVLELSKEGEFATLGIKTETHLATMMEKTQKDRSGQSWDLFVPIPERAIDIRGFLQSNSVALTTPGSPYSTSPFRQRNDFINDGTLALNAYSSVNDPHLAGFRALRKMRGKVRVGMIPKYPPLSLSKPYLIPKKGLRKGMYLRLPSCDRRADKKKMRRKMFRSNQVLLPPVGDKALAQTMLTGLLLKVSDPETPGEDHPVSDDTPEPGPELELAELAEPAEPERRETSQNDITNKMASLPIPIFAIVLSYMDTSTMLGTVIFGSISTCNKDPASRSSCLKKVKEITSSLFMSKTFEAHWQNTVRTHRIDRRRALDEGDMDVDVEGSNYALELGEIDQDIPVWKKEMDEEDELRIEKSDFELCERHLEMIKAIFDFTVEENVDVLPKIDYAAFAGGIYGPSPDEDEGRGNGDGEVRHSEILSPRAAEERRLLNVALTESLITSTVSSCISVGLERVLRGGTALLPSPSSSFQLPPLACFELFGAKFALNFVASAISSLPIYKRSKIINLNLDGCKSLEEAEFVALIESLPNLKNLRLNGLACVGDDACRAIGSARRLRYLDMSNTNLNDERLRVLLLSLHQNEVKLEKFSIANSGALTDEGLKAIGKENETESGRDALSSTLKDFCMSGCFRVTDLGLMLISFPRLERLNYCGSYKVTDATRRYILGQNPTLLIYNKSSEFGLSTTGTGGSSRRARTFYDVEIDGFGGDTHTRKGMDGKSTLEEFRKMVGGGY</sequence>
<dbReference type="InterPro" id="IPR032675">
    <property type="entry name" value="LRR_dom_sf"/>
</dbReference>
<feature type="transmembrane region" description="Helical" evidence="2">
    <location>
        <begin position="89"/>
        <end position="112"/>
    </location>
</feature>
<dbReference type="EMBL" id="BRXZ01000960">
    <property type="protein sequence ID" value="GMH58531.1"/>
    <property type="molecule type" value="Genomic_DNA"/>
</dbReference>
<dbReference type="Gene3D" id="3.80.10.10">
    <property type="entry name" value="Ribonuclease Inhibitor"/>
    <property type="match status" value="1"/>
</dbReference>
<name>A0A9W6ZUC9_9STRA</name>
<evidence type="ECO:0008006" key="5">
    <source>
        <dbReference type="Google" id="ProtNLM"/>
    </source>
</evidence>
<organism evidence="3 4">
    <name type="scientific">Triparma retinervis</name>
    <dbReference type="NCBI Taxonomy" id="2557542"/>
    <lineage>
        <taxon>Eukaryota</taxon>
        <taxon>Sar</taxon>
        <taxon>Stramenopiles</taxon>
        <taxon>Ochrophyta</taxon>
        <taxon>Bolidophyceae</taxon>
        <taxon>Parmales</taxon>
        <taxon>Triparmaceae</taxon>
        <taxon>Triparma</taxon>
    </lineage>
</organism>
<accession>A0A9W6ZUC9</accession>
<proteinExistence type="predicted"/>
<feature type="region of interest" description="Disordered" evidence="1">
    <location>
        <begin position="802"/>
        <end position="824"/>
    </location>
</feature>
<comment type="caution">
    <text evidence="3">The sequence shown here is derived from an EMBL/GenBank/DDBJ whole genome shotgun (WGS) entry which is preliminary data.</text>
</comment>
<evidence type="ECO:0000256" key="2">
    <source>
        <dbReference type="SAM" id="Phobius"/>
    </source>
</evidence>
<dbReference type="PANTHER" id="PTHR40861:SF1">
    <property type="entry name" value="PHOSPHATIDATE PHOSPHATASE APP1 CATALYTIC DOMAIN-CONTAINING PROTEIN"/>
    <property type="match status" value="1"/>
</dbReference>
<evidence type="ECO:0000313" key="4">
    <source>
        <dbReference type="Proteomes" id="UP001165082"/>
    </source>
</evidence>
<keyword evidence="2" id="KW-0812">Transmembrane</keyword>
<dbReference type="PANTHER" id="PTHR40861">
    <property type="entry name" value="DUF2183 DOMAIN-CONTAINING PROTEIN"/>
    <property type="match status" value="1"/>
</dbReference>
<protein>
    <recommendedName>
        <fullName evidence="5">Phosphatidate phosphatase APP1 catalytic domain-containing protein</fullName>
    </recommendedName>
</protein>
<keyword evidence="4" id="KW-1185">Reference proteome</keyword>
<evidence type="ECO:0000256" key="1">
    <source>
        <dbReference type="SAM" id="MobiDB-lite"/>
    </source>
</evidence>
<gene>
    <name evidence="3" type="ORF">TrRE_jg10785</name>
</gene>
<reference evidence="3" key="1">
    <citation type="submission" date="2022-07" db="EMBL/GenBank/DDBJ databases">
        <title>Genome analysis of Parmales, a sister group of diatoms, reveals the evolutionary specialization of diatoms from phago-mixotrophs to photoautotrophs.</title>
        <authorList>
            <person name="Ban H."/>
            <person name="Sato S."/>
            <person name="Yoshikawa S."/>
            <person name="Kazumasa Y."/>
            <person name="Nakamura Y."/>
            <person name="Ichinomiya M."/>
            <person name="Saitoh K."/>
            <person name="Sato N."/>
            <person name="Blanc-Mathieu R."/>
            <person name="Endo H."/>
            <person name="Kuwata A."/>
            <person name="Ogata H."/>
        </authorList>
    </citation>
    <scope>NUCLEOTIDE SEQUENCE</scope>
</reference>
<keyword evidence="2" id="KW-1133">Transmembrane helix</keyword>
<dbReference type="Proteomes" id="UP001165082">
    <property type="component" value="Unassembled WGS sequence"/>
</dbReference>
<feature type="transmembrane region" description="Helical" evidence="2">
    <location>
        <begin position="62"/>
        <end position="82"/>
    </location>
</feature>
<dbReference type="SUPFAM" id="SSF52047">
    <property type="entry name" value="RNI-like"/>
    <property type="match status" value="1"/>
</dbReference>
<dbReference type="OrthoDB" id="191535at2759"/>